<comment type="caution">
    <text evidence="1">The sequence shown here is derived from an EMBL/GenBank/DDBJ whole genome shotgun (WGS) entry which is preliminary data.</text>
</comment>
<evidence type="ECO:0000313" key="2">
    <source>
        <dbReference type="Proteomes" id="UP000199318"/>
    </source>
</evidence>
<protein>
    <submittedName>
        <fullName evidence="1">Uncharacterized protein</fullName>
    </submittedName>
</protein>
<accession>A0A1H9V133</accession>
<sequence length="118" mass="13602">MIFYDFLLVVIGITIGVIAAEPLKKLFTGAYKEDRRQQKRVKLLVHLRQLASGEKRTTKQLNEAVFRNKESDQAVHSYLAYIEESGLIKRVPAKNGQFTDDAWTFDQKAYERGKQTHS</sequence>
<organism evidence="1 2">
    <name type="scientific">Salisediminibacterium halotolerans</name>
    <dbReference type="NCBI Taxonomy" id="517425"/>
    <lineage>
        <taxon>Bacteria</taxon>
        <taxon>Bacillati</taxon>
        <taxon>Bacillota</taxon>
        <taxon>Bacilli</taxon>
        <taxon>Bacillales</taxon>
        <taxon>Bacillaceae</taxon>
        <taxon>Salisediminibacterium</taxon>
    </lineage>
</organism>
<dbReference type="RefSeq" id="WP_177169714.1">
    <property type="nucleotide sequence ID" value="NZ_FOGV01000017.1"/>
</dbReference>
<dbReference type="Proteomes" id="UP000199318">
    <property type="component" value="Unassembled WGS sequence"/>
</dbReference>
<reference evidence="2" key="1">
    <citation type="submission" date="2016-10" db="EMBL/GenBank/DDBJ databases">
        <authorList>
            <person name="de Groot N.N."/>
        </authorList>
    </citation>
    <scope>NUCLEOTIDE SEQUENCE [LARGE SCALE GENOMIC DNA]</scope>
    <source>
        <strain evidence="2">10nlg</strain>
    </source>
</reference>
<proteinExistence type="predicted"/>
<dbReference type="EMBL" id="FOGV01000017">
    <property type="protein sequence ID" value="SES15445.1"/>
    <property type="molecule type" value="Genomic_DNA"/>
</dbReference>
<name>A0A1H9V133_9BACI</name>
<dbReference type="AlphaFoldDB" id="A0A1H9V133"/>
<gene>
    <name evidence="1" type="ORF">SAMN05444126_11728</name>
</gene>
<dbReference type="STRING" id="1464123.SAMN05444126_11728"/>
<evidence type="ECO:0000313" key="1">
    <source>
        <dbReference type="EMBL" id="SES15445.1"/>
    </source>
</evidence>
<keyword evidence="2" id="KW-1185">Reference proteome</keyword>